<comment type="function">
    <text evidence="1 10">Controls the rotational direction of flagella during chemotaxis.</text>
</comment>
<dbReference type="InterPro" id="IPR005503">
    <property type="entry name" value="FliL"/>
</dbReference>
<keyword evidence="4" id="KW-1003">Cell membrane</keyword>
<reference evidence="12 13" key="1">
    <citation type="submission" date="2015-04" db="EMBL/GenBank/DDBJ databases">
        <title>The draft genome sequence of Erythrobacter luteus KA37.</title>
        <authorList>
            <person name="Zhuang L."/>
            <person name="Liu Y."/>
            <person name="Shao Z."/>
        </authorList>
    </citation>
    <scope>NUCLEOTIDE SEQUENCE [LARGE SCALE GENOMIC DNA]</scope>
    <source>
        <strain evidence="12 13">KA37</strain>
    </source>
</reference>
<dbReference type="Pfam" id="PF03748">
    <property type="entry name" value="FliL"/>
    <property type="match status" value="1"/>
</dbReference>
<keyword evidence="7 10" id="KW-0283">Flagellar rotation</keyword>
<dbReference type="GO" id="GO:0005886">
    <property type="term" value="C:plasma membrane"/>
    <property type="evidence" value="ECO:0007669"/>
    <property type="project" value="UniProtKB-SubCell"/>
</dbReference>
<dbReference type="EMBL" id="LBHB01000006">
    <property type="protein sequence ID" value="KLE31267.1"/>
    <property type="molecule type" value="Genomic_DNA"/>
</dbReference>
<dbReference type="GO" id="GO:0006935">
    <property type="term" value="P:chemotaxis"/>
    <property type="evidence" value="ECO:0007669"/>
    <property type="project" value="UniProtKB-KW"/>
</dbReference>
<keyword evidence="8" id="KW-1133">Transmembrane helix</keyword>
<evidence type="ECO:0000256" key="3">
    <source>
        <dbReference type="ARBA" id="ARBA00008281"/>
    </source>
</evidence>
<keyword evidence="13" id="KW-1185">Reference proteome</keyword>
<dbReference type="OrthoDB" id="7058946at2"/>
<organism evidence="12 13">
    <name type="scientific">Aurantiacibacter luteus</name>
    <dbReference type="NCBI Taxonomy" id="1581420"/>
    <lineage>
        <taxon>Bacteria</taxon>
        <taxon>Pseudomonadati</taxon>
        <taxon>Pseudomonadota</taxon>
        <taxon>Alphaproteobacteria</taxon>
        <taxon>Sphingomonadales</taxon>
        <taxon>Erythrobacteraceae</taxon>
        <taxon>Aurantiacibacter</taxon>
    </lineage>
</organism>
<accession>A0A0G9MKQ7</accession>
<keyword evidence="10" id="KW-0997">Cell inner membrane</keyword>
<evidence type="ECO:0000256" key="10">
    <source>
        <dbReference type="RuleBase" id="RU364125"/>
    </source>
</evidence>
<keyword evidence="6" id="KW-0812">Transmembrane</keyword>
<name>A0A0G9MKQ7_9SPHN</name>
<keyword evidence="12" id="KW-0966">Cell projection</keyword>
<evidence type="ECO:0000256" key="11">
    <source>
        <dbReference type="SAM" id="MobiDB-lite"/>
    </source>
</evidence>
<dbReference type="GO" id="GO:0009425">
    <property type="term" value="C:bacterial-type flagellum basal body"/>
    <property type="evidence" value="ECO:0007669"/>
    <property type="project" value="InterPro"/>
</dbReference>
<dbReference type="STRING" id="1581420.AAW00_13985"/>
<evidence type="ECO:0000256" key="5">
    <source>
        <dbReference type="ARBA" id="ARBA00022500"/>
    </source>
</evidence>
<feature type="region of interest" description="Disordered" evidence="11">
    <location>
        <begin position="51"/>
        <end position="80"/>
    </location>
</feature>
<evidence type="ECO:0000256" key="2">
    <source>
        <dbReference type="ARBA" id="ARBA00004162"/>
    </source>
</evidence>
<evidence type="ECO:0000256" key="8">
    <source>
        <dbReference type="ARBA" id="ARBA00022989"/>
    </source>
</evidence>
<dbReference type="PATRIC" id="fig|1581420.6.peg.2860"/>
<gene>
    <name evidence="12" type="ORF">AAW00_13985</name>
</gene>
<comment type="subcellular location">
    <subcellularLocation>
        <location evidence="10">Cell inner membrane</location>
    </subcellularLocation>
    <subcellularLocation>
        <location evidence="2">Cell membrane</location>
        <topology evidence="2">Single-pass membrane protein</topology>
    </subcellularLocation>
</comment>
<keyword evidence="12" id="KW-0969">Cilium</keyword>
<keyword evidence="12" id="KW-0282">Flagellum</keyword>
<dbReference type="AlphaFoldDB" id="A0A0G9MKQ7"/>
<evidence type="ECO:0000256" key="1">
    <source>
        <dbReference type="ARBA" id="ARBA00002254"/>
    </source>
</evidence>
<dbReference type="PANTHER" id="PTHR35091:SF2">
    <property type="entry name" value="FLAGELLAR PROTEIN FLIL"/>
    <property type="match status" value="1"/>
</dbReference>
<keyword evidence="5 10" id="KW-0145">Chemotaxis</keyword>
<evidence type="ECO:0000313" key="12">
    <source>
        <dbReference type="EMBL" id="KLE31267.1"/>
    </source>
</evidence>
<protein>
    <recommendedName>
        <fullName evidence="10">Flagellar protein FliL</fullName>
    </recommendedName>
</protein>
<sequence>MSETPEPKKKSGGKLKLLVGALLLLGLGAGGVYGAMHFGLLGGAAEARAPEGPQLLPKGEDDPYAPTEDESEEVSYVDGEGGSEYRTSYYSFEDSFTANLKNSAALIQVSLAASTRRDGRVLQWLHRHELAIRSAIIVQLAETTEEQATTEAGKQDLQRRLTAAINEVLENTEGFGGVDNVYYRGYLVQ</sequence>
<comment type="caution">
    <text evidence="12">The sequence shown here is derived from an EMBL/GenBank/DDBJ whole genome shotgun (WGS) entry which is preliminary data.</text>
</comment>
<dbReference type="GO" id="GO:0071978">
    <property type="term" value="P:bacterial-type flagellum-dependent swarming motility"/>
    <property type="evidence" value="ECO:0007669"/>
    <property type="project" value="TreeGrafter"/>
</dbReference>
<comment type="similarity">
    <text evidence="3 10">Belongs to the FliL family.</text>
</comment>
<evidence type="ECO:0000256" key="9">
    <source>
        <dbReference type="ARBA" id="ARBA00023136"/>
    </source>
</evidence>
<evidence type="ECO:0000256" key="6">
    <source>
        <dbReference type="ARBA" id="ARBA00022692"/>
    </source>
</evidence>
<dbReference type="RefSeq" id="WP_047005071.1">
    <property type="nucleotide sequence ID" value="NZ_LBHB01000006.1"/>
</dbReference>
<dbReference type="Proteomes" id="UP000053464">
    <property type="component" value="Unassembled WGS sequence"/>
</dbReference>
<evidence type="ECO:0000313" key="13">
    <source>
        <dbReference type="Proteomes" id="UP000053464"/>
    </source>
</evidence>
<evidence type="ECO:0000256" key="4">
    <source>
        <dbReference type="ARBA" id="ARBA00022475"/>
    </source>
</evidence>
<evidence type="ECO:0000256" key="7">
    <source>
        <dbReference type="ARBA" id="ARBA00022779"/>
    </source>
</evidence>
<keyword evidence="9 10" id="KW-0472">Membrane</keyword>
<proteinExistence type="inferred from homology"/>
<dbReference type="PANTHER" id="PTHR35091">
    <property type="entry name" value="FLAGELLAR PROTEIN FLIL"/>
    <property type="match status" value="1"/>
</dbReference>